<accession>A0A654FEZ1</accession>
<feature type="domain" description="DUF7610" evidence="2">
    <location>
        <begin position="9"/>
        <end position="81"/>
    </location>
</feature>
<organism evidence="3 4">
    <name type="scientific">Arabidopsis thaliana</name>
    <name type="common">Mouse-ear cress</name>
    <dbReference type="NCBI Taxonomy" id="3702"/>
    <lineage>
        <taxon>Eukaryota</taxon>
        <taxon>Viridiplantae</taxon>
        <taxon>Streptophyta</taxon>
        <taxon>Embryophyta</taxon>
        <taxon>Tracheophyta</taxon>
        <taxon>Spermatophyta</taxon>
        <taxon>Magnoliopsida</taxon>
        <taxon>eudicotyledons</taxon>
        <taxon>Gunneridae</taxon>
        <taxon>Pentapetalae</taxon>
        <taxon>rosids</taxon>
        <taxon>malvids</taxon>
        <taxon>Brassicales</taxon>
        <taxon>Brassicaceae</taxon>
        <taxon>Camelineae</taxon>
        <taxon>Arabidopsis</taxon>
    </lineage>
</organism>
<evidence type="ECO:0000256" key="1">
    <source>
        <dbReference type="SAM" id="Phobius"/>
    </source>
</evidence>
<keyword evidence="1" id="KW-0472">Membrane</keyword>
<name>A0A654FEZ1_ARATH</name>
<evidence type="ECO:0000259" key="2">
    <source>
        <dbReference type="Pfam" id="PF24583"/>
    </source>
</evidence>
<keyword evidence="1" id="KW-1133">Transmembrane helix</keyword>
<reference evidence="3 4" key="1">
    <citation type="submission" date="2019-11" db="EMBL/GenBank/DDBJ databases">
        <authorList>
            <person name="Jiao W.-B."/>
            <person name="Schneeberger K."/>
        </authorList>
    </citation>
    <scope>NUCLEOTIDE SEQUENCE [LARGE SCALE GENOMIC DNA]</scope>
    <source>
        <strain evidence="4">cv. An-1</strain>
    </source>
</reference>
<dbReference type="ExpressionAtlas" id="A0A654FEZ1">
    <property type="expression patterns" value="baseline"/>
</dbReference>
<keyword evidence="1" id="KW-0812">Transmembrane</keyword>
<dbReference type="InterPro" id="IPR056029">
    <property type="entry name" value="DUF7610"/>
</dbReference>
<dbReference type="Pfam" id="PF24583">
    <property type="entry name" value="DUF7610"/>
    <property type="match status" value="1"/>
</dbReference>
<protein>
    <recommendedName>
        <fullName evidence="2">DUF7610 domain-containing protein</fullName>
    </recommendedName>
</protein>
<evidence type="ECO:0000313" key="3">
    <source>
        <dbReference type="EMBL" id="VYS59638.1"/>
    </source>
</evidence>
<proteinExistence type="predicted"/>
<dbReference type="Proteomes" id="UP000426265">
    <property type="component" value="Unassembled WGS sequence"/>
</dbReference>
<dbReference type="AlphaFoldDB" id="A0A654FEZ1"/>
<evidence type="ECO:0000313" key="4">
    <source>
        <dbReference type="Proteomes" id="UP000426265"/>
    </source>
</evidence>
<feature type="transmembrane region" description="Helical" evidence="1">
    <location>
        <begin position="184"/>
        <end position="208"/>
    </location>
</feature>
<dbReference type="EMBL" id="CACRSJ010000106">
    <property type="protein sequence ID" value="VYS59638.1"/>
    <property type="molecule type" value="Genomic_DNA"/>
</dbReference>
<gene>
    <name evidence="3" type="ORF">AN1_LOCUS15076</name>
</gene>
<sequence>MKAKINSVLEKKLEELESLLEVITFDYNDPNVRKMQLGITFAKTLLTAETSSRPKDVEGEEDIEELYKLRCMAERLFEMEAFITNQLPGHGNGLLIKPEMESLETNACIINGKTGEDYSLVESCLIECKAEEEEEEKEEEVEAEQWPLFQEASSSSEKGEVTIPAVATVKEDVMVSEVKEKGCVGFRALVCFGLIGLVGCVMSLVGYIGDIMEEDKYFLTPT</sequence>